<proteinExistence type="predicted"/>
<evidence type="ECO:0000256" key="1">
    <source>
        <dbReference type="SAM" id="SignalP"/>
    </source>
</evidence>
<feature type="chain" id="PRO_5005656067" evidence="1">
    <location>
        <begin position="20"/>
        <end position="234"/>
    </location>
</feature>
<sequence length="234" mass="27316">MHLVYWLLWAVRCNTPLRGGGHYQRRANTRQYRPLAPGQHCMICYEEQPDEPMGCLNCRQLIGCRKCVMEWRRTNNISESAFELSFVFQTFAIVDWLLLGKRLKMSSVPRRMGPLSGHSSFFKGIPSPLGACRLLPSIYRGVCAKADEASLFMKCFFLMLCCTLRNLLYCFNFFRKVAFRSEKLLLHFIVFLQISSVEIGERFFFVLFRIDNSKQIVNAKKMNIHTRLYANIIK</sequence>
<dbReference type="WBParaSite" id="ALUE_0000018901-mRNA-1">
    <property type="protein sequence ID" value="ALUE_0000018901-mRNA-1"/>
    <property type="gene ID" value="ALUE_0000018901"/>
</dbReference>
<feature type="signal peptide" evidence="1">
    <location>
        <begin position="1"/>
        <end position="19"/>
    </location>
</feature>
<keyword evidence="2" id="KW-1185">Reference proteome</keyword>
<evidence type="ECO:0000313" key="2">
    <source>
        <dbReference type="Proteomes" id="UP000036681"/>
    </source>
</evidence>
<name>A0A0M3HF94_ASCLU</name>
<dbReference type="Proteomes" id="UP000036681">
    <property type="component" value="Unplaced"/>
</dbReference>
<organism evidence="2 3">
    <name type="scientific">Ascaris lumbricoides</name>
    <name type="common">Giant roundworm</name>
    <dbReference type="NCBI Taxonomy" id="6252"/>
    <lineage>
        <taxon>Eukaryota</taxon>
        <taxon>Metazoa</taxon>
        <taxon>Ecdysozoa</taxon>
        <taxon>Nematoda</taxon>
        <taxon>Chromadorea</taxon>
        <taxon>Rhabditida</taxon>
        <taxon>Spirurina</taxon>
        <taxon>Ascaridomorpha</taxon>
        <taxon>Ascaridoidea</taxon>
        <taxon>Ascarididae</taxon>
        <taxon>Ascaris</taxon>
    </lineage>
</organism>
<evidence type="ECO:0000313" key="3">
    <source>
        <dbReference type="WBParaSite" id="ALUE_0000018901-mRNA-1"/>
    </source>
</evidence>
<reference evidence="3" key="1">
    <citation type="submission" date="2017-02" db="UniProtKB">
        <authorList>
            <consortium name="WormBaseParasite"/>
        </authorList>
    </citation>
    <scope>IDENTIFICATION</scope>
</reference>
<dbReference type="AlphaFoldDB" id="A0A0M3HF94"/>
<accession>A0A0M3HF94</accession>
<protein>
    <submittedName>
        <fullName evidence="3">Secreted protein</fullName>
    </submittedName>
</protein>
<keyword evidence="1" id="KW-0732">Signal</keyword>